<dbReference type="InterPro" id="IPR014756">
    <property type="entry name" value="Ig_E-set"/>
</dbReference>
<dbReference type="InterPro" id="IPR013783">
    <property type="entry name" value="Ig-like_fold"/>
</dbReference>
<gene>
    <name evidence="1" type="ordered locus">IALB_1110</name>
</gene>
<name>I0AIL4_IGNAJ</name>
<dbReference type="AlphaFoldDB" id="I0AIL4"/>
<proteinExistence type="predicted"/>
<organism evidence="1 2">
    <name type="scientific">Ignavibacterium album (strain DSM 19864 / JCM 16511 / NBRC 101810 / Mat9-16)</name>
    <dbReference type="NCBI Taxonomy" id="945713"/>
    <lineage>
        <taxon>Bacteria</taxon>
        <taxon>Pseudomonadati</taxon>
        <taxon>Ignavibacteriota</taxon>
        <taxon>Ignavibacteria</taxon>
        <taxon>Ignavibacteriales</taxon>
        <taxon>Ignavibacteriaceae</taxon>
        <taxon>Ignavibacterium</taxon>
    </lineage>
</organism>
<dbReference type="OrthoDB" id="5451596at2"/>
<keyword evidence="1" id="KW-0378">Hydrolase</keyword>
<keyword evidence="2" id="KW-1185">Reference proteome</keyword>
<protein>
    <submittedName>
        <fullName evidence="1">Glycoside hydrolase family 13 domain protein</fullName>
    </submittedName>
</protein>
<dbReference type="eggNOG" id="COG0296">
    <property type="taxonomic scope" value="Bacteria"/>
</dbReference>
<dbReference type="Proteomes" id="UP000007394">
    <property type="component" value="Chromosome"/>
</dbReference>
<dbReference type="CDD" id="cd07184">
    <property type="entry name" value="E_set_Isoamylase_like_N"/>
    <property type="match status" value="1"/>
</dbReference>
<dbReference type="SUPFAM" id="SSF81296">
    <property type="entry name" value="E set domains"/>
    <property type="match status" value="1"/>
</dbReference>
<dbReference type="RefSeq" id="WP_014559976.1">
    <property type="nucleotide sequence ID" value="NC_017464.1"/>
</dbReference>
<sequence length="103" mass="11873">MAIKKEYSRDKKICRVTFTLPKEICANFDEISVVGDFNNWETHHHKFTQKNSDGSSSIDIELEAGNEYKFRYLCDGQIWLNEPEADAETLTHFGDSKNSVLII</sequence>
<dbReference type="EMBL" id="CP003418">
    <property type="protein sequence ID" value="AFH48821.1"/>
    <property type="molecule type" value="Genomic_DNA"/>
</dbReference>
<reference evidence="1 2" key="1">
    <citation type="journal article" date="2012" name="Front. Microbiol.">
        <title>Complete genome of Ignavibacterium album, a metabolically versatile, flagellated, facultative anaerobe from the phylum Chlorobi.</title>
        <authorList>
            <person name="Liu Z."/>
            <person name="Frigaard N.-U."/>
            <person name="Vogl K."/>
            <person name="Iino T."/>
            <person name="Ohkuma M."/>
            <person name="Overmann J."/>
            <person name="Bryant D.A."/>
        </authorList>
    </citation>
    <scope>NUCLEOTIDE SEQUENCE [LARGE SCALE GENOMIC DNA]</scope>
    <source>
        <strain evidence="2">DSM 19864 / JCM 16511 / NBRC 101810 / Mat9-16</strain>
    </source>
</reference>
<dbReference type="STRING" id="945713.IALB_1110"/>
<dbReference type="GO" id="GO:0016787">
    <property type="term" value="F:hydrolase activity"/>
    <property type="evidence" value="ECO:0007669"/>
    <property type="project" value="UniProtKB-KW"/>
</dbReference>
<accession>I0AIL4</accession>
<dbReference type="Gene3D" id="2.60.40.10">
    <property type="entry name" value="Immunoglobulins"/>
    <property type="match status" value="1"/>
</dbReference>
<dbReference type="KEGG" id="ial:IALB_1110"/>
<evidence type="ECO:0000313" key="2">
    <source>
        <dbReference type="Proteomes" id="UP000007394"/>
    </source>
</evidence>
<dbReference type="HOGENOM" id="CLU_158008_1_0_10"/>
<evidence type="ECO:0000313" key="1">
    <source>
        <dbReference type="EMBL" id="AFH48821.1"/>
    </source>
</evidence>